<dbReference type="Pfam" id="PF08240">
    <property type="entry name" value="ADH_N"/>
    <property type="match status" value="1"/>
</dbReference>
<dbReference type="Pfam" id="PF00107">
    <property type="entry name" value="ADH_zinc_N"/>
    <property type="match status" value="1"/>
</dbReference>
<dbReference type="Gene3D" id="3.40.50.720">
    <property type="entry name" value="NAD(P)-binding Rossmann-like Domain"/>
    <property type="match status" value="1"/>
</dbReference>
<dbReference type="SUPFAM" id="SSF51735">
    <property type="entry name" value="NAD(P)-binding Rossmann-fold domains"/>
    <property type="match status" value="1"/>
</dbReference>
<evidence type="ECO:0000256" key="4">
    <source>
        <dbReference type="ARBA" id="ARBA00023002"/>
    </source>
</evidence>
<keyword evidence="3 5" id="KW-0862">Zinc</keyword>
<accession>A0A212T9A7</accession>
<evidence type="ECO:0000256" key="1">
    <source>
        <dbReference type="ARBA" id="ARBA00001947"/>
    </source>
</evidence>
<evidence type="ECO:0000256" key="5">
    <source>
        <dbReference type="RuleBase" id="RU361277"/>
    </source>
</evidence>
<name>A0A212T9A7_9MICO</name>
<keyword evidence="9" id="KW-1185">Reference proteome</keyword>
<evidence type="ECO:0000259" key="7">
    <source>
        <dbReference type="Pfam" id="PF08240"/>
    </source>
</evidence>
<dbReference type="Gene3D" id="3.90.180.10">
    <property type="entry name" value="Medium-chain alcohol dehydrogenases, catalytic domain"/>
    <property type="match status" value="1"/>
</dbReference>
<dbReference type="InterPro" id="IPR036291">
    <property type="entry name" value="NAD(P)-bd_dom_sf"/>
</dbReference>
<dbReference type="InterPro" id="IPR011032">
    <property type="entry name" value="GroES-like_sf"/>
</dbReference>
<keyword evidence="2 5" id="KW-0479">Metal-binding</keyword>
<evidence type="ECO:0000259" key="6">
    <source>
        <dbReference type="Pfam" id="PF00107"/>
    </source>
</evidence>
<dbReference type="PANTHER" id="PTHR42813">
    <property type="entry name" value="ZINC-TYPE ALCOHOL DEHYDROGENASE-LIKE"/>
    <property type="match status" value="1"/>
</dbReference>
<reference evidence="8 9" key="1">
    <citation type="submission" date="2017-06" db="EMBL/GenBank/DDBJ databases">
        <authorList>
            <person name="Kim H.J."/>
            <person name="Triplett B.A."/>
        </authorList>
    </citation>
    <scope>NUCLEOTIDE SEQUENCE [LARGE SCALE GENOMIC DNA]</scope>
    <source>
        <strain evidence="8 9">DSM 22179</strain>
    </source>
</reference>
<dbReference type="PANTHER" id="PTHR42813:SF2">
    <property type="entry name" value="DEHYDROGENASE, ZINC-CONTAINING, PUTATIVE (AFU_ORTHOLOGUE AFUA_2G02810)-RELATED"/>
    <property type="match status" value="1"/>
</dbReference>
<gene>
    <name evidence="8" type="ORF">SAMN05445756_0694</name>
</gene>
<organism evidence="8 9">
    <name type="scientific">Kytococcus aerolatus</name>
    <dbReference type="NCBI Taxonomy" id="592308"/>
    <lineage>
        <taxon>Bacteria</taxon>
        <taxon>Bacillati</taxon>
        <taxon>Actinomycetota</taxon>
        <taxon>Actinomycetes</taxon>
        <taxon>Micrococcales</taxon>
        <taxon>Kytococcaceae</taxon>
        <taxon>Kytococcus</taxon>
    </lineage>
</organism>
<proteinExistence type="inferred from homology"/>
<dbReference type="InterPro" id="IPR002328">
    <property type="entry name" value="ADH_Zn_CS"/>
</dbReference>
<evidence type="ECO:0000313" key="9">
    <source>
        <dbReference type="Proteomes" id="UP000198122"/>
    </source>
</evidence>
<dbReference type="SUPFAM" id="SSF50129">
    <property type="entry name" value="GroES-like"/>
    <property type="match status" value="1"/>
</dbReference>
<dbReference type="RefSeq" id="WP_088817657.1">
    <property type="nucleotide sequence ID" value="NZ_FYEZ01000001.1"/>
</dbReference>
<comment type="similarity">
    <text evidence="5">Belongs to the zinc-containing alcohol dehydrogenase family.</text>
</comment>
<dbReference type="InterPro" id="IPR013154">
    <property type="entry name" value="ADH-like_N"/>
</dbReference>
<dbReference type="Proteomes" id="UP000198122">
    <property type="component" value="Unassembled WGS sequence"/>
</dbReference>
<evidence type="ECO:0000256" key="2">
    <source>
        <dbReference type="ARBA" id="ARBA00022723"/>
    </source>
</evidence>
<dbReference type="AlphaFoldDB" id="A0A212T9A7"/>
<protein>
    <submittedName>
        <fullName evidence="8">Threonine dehydrogenase</fullName>
    </submittedName>
</protein>
<feature type="domain" description="Alcohol dehydrogenase-like N-terminal" evidence="7">
    <location>
        <begin position="25"/>
        <end position="146"/>
    </location>
</feature>
<evidence type="ECO:0000256" key="3">
    <source>
        <dbReference type="ARBA" id="ARBA00022833"/>
    </source>
</evidence>
<dbReference type="PROSITE" id="PS00059">
    <property type="entry name" value="ADH_ZINC"/>
    <property type="match status" value="1"/>
</dbReference>
<dbReference type="InterPro" id="IPR013149">
    <property type="entry name" value="ADH-like_C"/>
</dbReference>
<dbReference type="OrthoDB" id="241504at2"/>
<keyword evidence="4" id="KW-0560">Oxidoreductase</keyword>
<sequence length="403" mass="43085">MRALTWQGNSNVRVEDVPDPTIQQPTDAIVRVTSTAICGSDLHLYSVLGAFLHPGDVLGHEFMGIVEEVGPEAAGHLSVGDRVVVPFNISCGHCWMCSRGLFAQCETTQNTKQGKGASLFGYTDLYGAVPGGQAEYVRVPQAQFGPVKVPHEGADERYLYLSDILPTAWQGVKYANVPDGGTLAVMGLGPVGQLAVRSALKLGEASRVIGVDLVPERLEAAKAWGAEVLDLRDVDGGGRDPQKVGEAIREMTGGRGADSVLEAVGMEAHGNPVAHKAISAVAHLPGPLGRPAIEKAGIDRLAALHSSIEAVRRGGTVSVSGVYGGMVDPMPMMTMFDKGIAMRMGQCHVKQWTQELFDVANRSEDLLGLEQLATHRVSLEEAPRMYEVFQKKQDNCLKVVMTP</sequence>
<dbReference type="GO" id="GO:0008270">
    <property type="term" value="F:zinc ion binding"/>
    <property type="evidence" value="ECO:0007669"/>
    <property type="project" value="InterPro"/>
</dbReference>
<dbReference type="GO" id="GO:0016491">
    <property type="term" value="F:oxidoreductase activity"/>
    <property type="evidence" value="ECO:0007669"/>
    <property type="project" value="UniProtKB-KW"/>
</dbReference>
<dbReference type="CDD" id="cd08283">
    <property type="entry name" value="FDH_like_1"/>
    <property type="match status" value="1"/>
</dbReference>
<feature type="domain" description="Alcohol dehydrogenase-like C-terminal" evidence="6">
    <location>
        <begin position="190"/>
        <end position="267"/>
    </location>
</feature>
<comment type="cofactor">
    <cofactor evidence="1 5">
        <name>Zn(2+)</name>
        <dbReference type="ChEBI" id="CHEBI:29105"/>
    </cofactor>
</comment>
<evidence type="ECO:0000313" key="8">
    <source>
        <dbReference type="EMBL" id="SNC62431.1"/>
    </source>
</evidence>
<dbReference type="EMBL" id="FYEZ01000001">
    <property type="protein sequence ID" value="SNC62431.1"/>
    <property type="molecule type" value="Genomic_DNA"/>
</dbReference>